<name>A0A811RV37_9POAL</name>
<evidence type="ECO:0000313" key="2">
    <source>
        <dbReference type="Proteomes" id="UP000604825"/>
    </source>
</evidence>
<gene>
    <name evidence="1" type="ORF">NCGR_LOCUS56842</name>
</gene>
<dbReference type="Proteomes" id="UP000604825">
    <property type="component" value="Unassembled WGS sequence"/>
</dbReference>
<evidence type="ECO:0000313" key="1">
    <source>
        <dbReference type="EMBL" id="CAD6332744.1"/>
    </source>
</evidence>
<dbReference type="EMBL" id="CAJGYO010000017">
    <property type="protein sequence ID" value="CAD6332744.1"/>
    <property type="molecule type" value="Genomic_DNA"/>
</dbReference>
<accession>A0A811RV37</accession>
<organism evidence="1 2">
    <name type="scientific">Miscanthus lutarioriparius</name>
    <dbReference type="NCBI Taxonomy" id="422564"/>
    <lineage>
        <taxon>Eukaryota</taxon>
        <taxon>Viridiplantae</taxon>
        <taxon>Streptophyta</taxon>
        <taxon>Embryophyta</taxon>
        <taxon>Tracheophyta</taxon>
        <taxon>Spermatophyta</taxon>
        <taxon>Magnoliopsida</taxon>
        <taxon>Liliopsida</taxon>
        <taxon>Poales</taxon>
        <taxon>Poaceae</taxon>
        <taxon>PACMAD clade</taxon>
        <taxon>Panicoideae</taxon>
        <taxon>Andropogonodae</taxon>
        <taxon>Andropogoneae</taxon>
        <taxon>Saccharinae</taxon>
        <taxon>Miscanthus</taxon>
    </lineage>
</organism>
<keyword evidence="2" id="KW-1185">Reference proteome</keyword>
<dbReference type="AlphaFoldDB" id="A0A811RV37"/>
<protein>
    <submittedName>
        <fullName evidence="1">Uncharacterized protein</fullName>
    </submittedName>
</protein>
<sequence length="159" mass="17603">MRFTSGLCNGFTTRITLKKTLSAATVMNLAMEISLRGHWFGTVCSNLPDGRGLAPTSSTKDGIHSCHLTSNAVAGEMLLHCAYPACCCIQRRVLLCAGRVWKDAMQFSREQFIPFDKYMKENENSILEPVPMDSLISPVDEDFNYFIAESAKNLSDLGI</sequence>
<reference evidence="1" key="1">
    <citation type="submission" date="2020-10" db="EMBL/GenBank/DDBJ databases">
        <authorList>
            <person name="Han B."/>
            <person name="Lu T."/>
            <person name="Zhao Q."/>
            <person name="Huang X."/>
            <person name="Zhao Y."/>
        </authorList>
    </citation>
    <scope>NUCLEOTIDE SEQUENCE</scope>
</reference>
<comment type="caution">
    <text evidence="1">The sequence shown here is derived from an EMBL/GenBank/DDBJ whole genome shotgun (WGS) entry which is preliminary data.</text>
</comment>
<proteinExistence type="predicted"/>